<name>A0A7M7NFD5_STRPU</name>
<keyword evidence="1" id="KW-0472">Membrane</keyword>
<dbReference type="GeneID" id="115921760"/>
<reference evidence="2" key="2">
    <citation type="submission" date="2021-01" db="UniProtKB">
        <authorList>
            <consortium name="EnsemblMetazoa"/>
        </authorList>
    </citation>
    <scope>IDENTIFICATION</scope>
</reference>
<protein>
    <submittedName>
        <fullName evidence="2">Uncharacterized protein</fullName>
    </submittedName>
</protein>
<keyword evidence="1" id="KW-1133">Transmembrane helix</keyword>
<dbReference type="OrthoDB" id="10525200at2759"/>
<reference evidence="3" key="1">
    <citation type="submission" date="2015-02" db="EMBL/GenBank/DDBJ databases">
        <title>Genome sequencing for Strongylocentrotus purpuratus.</title>
        <authorList>
            <person name="Murali S."/>
            <person name="Liu Y."/>
            <person name="Vee V."/>
            <person name="English A."/>
            <person name="Wang M."/>
            <person name="Skinner E."/>
            <person name="Han Y."/>
            <person name="Muzny D.M."/>
            <person name="Worley K.C."/>
            <person name="Gibbs R.A."/>
        </authorList>
    </citation>
    <scope>NUCLEOTIDE SEQUENCE</scope>
</reference>
<dbReference type="Proteomes" id="UP000007110">
    <property type="component" value="Unassembled WGS sequence"/>
</dbReference>
<dbReference type="AlphaFoldDB" id="A0A7M7NFD5"/>
<dbReference type="KEGG" id="spu:115921760"/>
<accession>A0A7M7NFD5</accession>
<evidence type="ECO:0000313" key="2">
    <source>
        <dbReference type="EnsemblMetazoa" id="XP_030835709"/>
    </source>
</evidence>
<dbReference type="InParanoid" id="A0A7M7NFD5"/>
<sequence length="114" mass="12963">MTRRENLPCSCVCSQCHGGRFSAPPNERPDPFRRRTEVGLSPANCRFTRTLFTKMATHQRLQGLKLHVLVLLAVLTFIGPTPTQAFDRQKRQIPGIGKHFHKHIAKNISDCEEL</sequence>
<proteinExistence type="predicted"/>
<evidence type="ECO:0000313" key="3">
    <source>
        <dbReference type="Proteomes" id="UP000007110"/>
    </source>
</evidence>
<feature type="transmembrane region" description="Helical" evidence="1">
    <location>
        <begin position="64"/>
        <end position="82"/>
    </location>
</feature>
<keyword evidence="1" id="KW-0812">Transmembrane</keyword>
<dbReference type="RefSeq" id="XP_030835709.1">
    <property type="nucleotide sequence ID" value="XM_030979849.1"/>
</dbReference>
<dbReference type="EnsemblMetazoa" id="XM_030979849">
    <property type="protein sequence ID" value="XP_030835709"/>
    <property type="gene ID" value="LOC115921760"/>
</dbReference>
<evidence type="ECO:0000256" key="1">
    <source>
        <dbReference type="SAM" id="Phobius"/>
    </source>
</evidence>
<keyword evidence="3" id="KW-1185">Reference proteome</keyword>
<organism evidence="2 3">
    <name type="scientific">Strongylocentrotus purpuratus</name>
    <name type="common">Purple sea urchin</name>
    <dbReference type="NCBI Taxonomy" id="7668"/>
    <lineage>
        <taxon>Eukaryota</taxon>
        <taxon>Metazoa</taxon>
        <taxon>Echinodermata</taxon>
        <taxon>Eleutherozoa</taxon>
        <taxon>Echinozoa</taxon>
        <taxon>Echinoidea</taxon>
        <taxon>Euechinoidea</taxon>
        <taxon>Echinacea</taxon>
        <taxon>Camarodonta</taxon>
        <taxon>Echinidea</taxon>
        <taxon>Strongylocentrotidae</taxon>
        <taxon>Strongylocentrotus</taxon>
    </lineage>
</organism>